<reference evidence="8" key="1">
    <citation type="submission" date="2025-08" db="UniProtKB">
        <authorList>
            <consortium name="Ensembl"/>
        </authorList>
    </citation>
    <scope>IDENTIFICATION</scope>
</reference>
<organism evidence="8 9">
    <name type="scientific">Varanus komodoensis</name>
    <name type="common">Komodo dragon</name>
    <dbReference type="NCBI Taxonomy" id="61221"/>
    <lineage>
        <taxon>Eukaryota</taxon>
        <taxon>Metazoa</taxon>
        <taxon>Chordata</taxon>
        <taxon>Craniata</taxon>
        <taxon>Vertebrata</taxon>
        <taxon>Euteleostomi</taxon>
        <taxon>Lepidosauria</taxon>
        <taxon>Squamata</taxon>
        <taxon>Bifurcata</taxon>
        <taxon>Unidentata</taxon>
        <taxon>Episquamata</taxon>
        <taxon>Toxicofera</taxon>
        <taxon>Anguimorpha</taxon>
        <taxon>Paleoanguimorpha</taxon>
        <taxon>Varanoidea</taxon>
        <taxon>Varanidae</taxon>
        <taxon>Varanus</taxon>
    </lineage>
</organism>
<reference evidence="8" key="2">
    <citation type="submission" date="2025-09" db="UniProtKB">
        <authorList>
            <consortium name="Ensembl"/>
        </authorList>
    </citation>
    <scope>IDENTIFICATION</scope>
</reference>
<accession>A0A8D2IZL2</accession>
<feature type="region of interest" description="Disordered" evidence="6">
    <location>
        <begin position="145"/>
        <end position="167"/>
    </location>
</feature>
<dbReference type="GO" id="GO:0005634">
    <property type="term" value="C:nucleus"/>
    <property type="evidence" value="ECO:0007669"/>
    <property type="project" value="TreeGrafter"/>
</dbReference>
<evidence type="ECO:0000256" key="6">
    <source>
        <dbReference type="SAM" id="MobiDB-lite"/>
    </source>
</evidence>
<dbReference type="GO" id="GO:0005930">
    <property type="term" value="C:axoneme"/>
    <property type="evidence" value="ECO:0007669"/>
    <property type="project" value="UniProtKB-SubCell"/>
</dbReference>
<evidence type="ECO:0000256" key="3">
    <source>
        <dbReference type="ARBA" id="ARBA00023212"/>
    </source>
</evidence>
<dbReference type="PANTHER" id="PTHR47299">
    <property type="entry name" value="PROTEIN FAM166A"/>
    <property type="match status" value="1"/>
</dbReference>
<evidence type="ECO:0000313" key="9">
    <source>
        <dbReference type="Proteomes" id="UP000694545"/>
    </source>
</evidence>
<proteinExistence type="inferred from homology"/>
<feature type="domain" description="Ciliary microtubule inner protein 2A-C-like" evidence="7">
    <location>
        <begin position="263"/>
        <end position="297"/>
    </location>
</feature>
<dbReference type="AlphaFoldDB" id="A0A8D2IZL2"/>
<dbReference type="InterPro" id="IPR052683">
    <property type="entry name" value="CIMIP2A"/>
</dbReference>
<evidence type="ECO:0000313" key="8">
    <source>
        <dbReference type="Ensembl" id="ENSVKKP00000004381.1"/>
    </source>
</evidence>
<evidence type="ECO:0000256" key="4">
    <source>
        <dbReference type="ARBA" id="ARBA00023273"/>
    </source>
</evidence>
<name>A0A8D2IZL2_VARKO</name>
<sequence length="302" mass="34309">MTAAQKCSFFPQDPYYIPGYGGFYPQVRYQLGKTYGRTTCEMLTDPGVHKSPCSVLAPLTRPKFIEDYSRRNLPEHEMFRPTEGPETRHALPPRHPAGVRAWMEAVCSHSWATAGGDARGAEDAVPPGRGWARGPPILLHGERRDKRKRVPSAQTPGPFPFQPTQIEAMPLPPATETVDVKRFGRIPRLDMPNLIQRKAISGYTGFIPRFTWIMGVNYLKGVKEAMNEFDHNQVTRTVWVATLFGKRLPRTYWPNTQIYTSSGLMPFYTGFVPSKSRRYALTFGNSTREAFYDELQRRQHAG</sequence>
<comment type="similarity">
    <text evidence="5">Belongs to the CIMIP2 family.</text>
</comment>
<evidence type="ECO:0000256" key="1">
    <source>
        <dbReference type="ARBA" id="ARBA00004430"/>
    </source>
</evidence>
<comment type="subcellular location">
    <subcellularLocation>
        <location evidence="1">Cytoplasm</location>
        <location evidence="1">Cytoskeleton</location>
        <location evidence="1">Cilium axoneme</location>
    </subcellularLocation>
</comment>
<feature type="domain" description="Ciliary microtubule inner protein 2A-C-like" evidence="7">
    <location>
        <begin position="13"/>
        <end position="45"/>
    </location>
</feature>
<dbReference type="PANTHER" id="PTHR47299:SF1">
    <property type="entry name" value="PROTEIN FAM166A"/>
    <property type="match status" value="1"/>
</dbReference>
<feature type="region of interest" description="Disordered" evidence="6">
    <location>
        <begin position="118"/>
        <end position="137"/>
    </location>
</feature>
<dbReference type="OMA" id="FRNPHCD"/>
<dbReference type="Proteomes" id="UP000694545">
    <property type="component" value="Unplaced"/>
</dbReference>
<dbReference type="Ensembl" id="ENSVKKT00000004507.1">
    <property type="protein sequence ID" value="ENSVKKP00000004381.1"/>
    <property type="gene ID" value="ENSVKKG00000003282.1"/>
</dbReference>
<protein>
    <submittedName>
        <fullName evidence="8">Family with sequence similarity 166 member A</fullName>
    </submittedName>
</protein>
<keyword evidence="9" id="KW-1185">Reference proteome</keyword>
<dbReference type="GO" id="GO:0015630">
    <property type="term" value="C:microtubule cytoskeleton"/>
    <property type="evidence" value="ECO:0007669"/>
    <property type="project" value="UniProtKB-ARBA"/>
</dbReference>
<dbReference type="Pfam" id="PF10629">
    <property type="entry name" value="CMI2B-like"/>
    <property type="match status" value="2"/>
</dbReference>
<evidence type="ECO:0000256" key="2">
    <source>
        <dbReference type="ARBA" id="ARBA00022490"/>
    </source>
</evidence>
<keyword evidence="3" id="KW-0206">Cytoskeleton</keyword>
<keyword evidence="4" id="KW-0966">Cell projection</keyword>
<evidence type="ECO:0000256" key="5">
    <source>
        <dbReference type="ARBA" id="ARBA00035661"/>
    </source>
</evidence>
<keyword evidence="2" id="KW-0963">Cytoplasm</keyword>
<evidence type="ECO:0000259" key="7">
    <source>
        <dbReference type="Pfam" id="PF10629"/>
    </source>
</evidence>
<dbReference type="InterPro" id="IPR018902">
    <property type="entry name" value="CMI2A-C-like_dom"/>
</dbReference>